<evidence type="ECO:0000313" key="1">
    <source>
        <dbReference type="EMBL" id="GFY47813.1"/>
    </source>
</evidence>
<evidence type="ECO:0000313" key="2">
    <source>
        <dbReference type="Proteomes" id="UP000886998"/>
    </source>
</evidence>
<organism evidence="1 2">
    <name type="scientific">Trichonephila inaurata madagascariensis</name>
    <dbReference type="NCBI Taxonomy" id="2747483"/>
    <lineage>
        <taxon>Eukaryota</taxon>
        <taxon>Metazoa</taxon>
        <taxon>Ecdysozoa</taxon>
        <taxon>Arthropoda</taxon>
        <taxon>Chelicerata</taxon>
        <taxon>Arachnida</taxon>
        <taxon>Araneae</taxon>
        <taxon>Araneomorphae</taxon>
        <taxon>Entelegynae</taxon>
        <taxon>Araneoidea</taxon>
        <taxon>Nephilidae</taxon>
        <taxon>Trichonephila</taxon>
        <taxon>Trichonephila inaurata</taxon>
    </lineage>
</organism>
<proteinExistence type="predicted"/>
<dbReference type="AlphaFoldDB" id="A0A8X6X6B3"/>
<accession>A0A8X6X6B3</accession>
<comment type="caution">
    <text evidence="1">The sequence shown here is derived from an EMBL/GenBank/DDBJ whole genome shotgun (WGS) entry which is preliminary data.</text>
</comment>
<name>A0A8X6X6B3_9ARAC</name>
<dbReference type="EMBL" id="BMAV01006115">
    <property type="protein sequence ID" value="GFY47813.1"/>
    <property type="molecule type" value="Genomic_DNA"/>
</dbReference>
<sequence>MVYEAILRAGADIMPSAELAKRLALPDRISTLPAQRLVEPGATTLPAEPERCLLPAEPERMPLHLLRPPLGE</sequence>
<gene>
    <name evidence="1" type="ORF">TNIN_439711</name>
</gene>
<protein>
    <submittedName>
        <fullName evidence="1">Uncharacterized protein</fullName>
    </submittedName>
</protein>
<reference evidence="1" key="1">
    <citation type="submission" date="2020-08" db="EMBL/GenBank/DDBJ databases">
        <title>Multicomponent nature underlies the extraordinary mechanical properties of spider dragline silk.</title>
        <authorList>
            <person name="Kono N."/>
            <person name="Nakamura H."/>
            <person name="Mori M."/>
            <person name="Yoshida Y."/>
            <person name="Ohtoshi R."/>
            <person name="Malay A.D."/>
            <person name="Moran D.A.P."/>
            <person name="Tomita M."/>
            <person name="Numata K."/>
            <person name="Arakawa K."/>
        </authorList>
    </citation>
    <scope>NUCLEOTIDE SEQUENCE</scope>
</reference>
<keyword evidence="2" id="KW-1185">Reference proteome</keyword>
<dbReference type="Proteomes" id="UP000886998">
    <property type="component" value="Unassembled WGS sequence"/>
</dbReference>